<dbReference type="EMBL" id="BTGU01000001">
    <property type="protein sequence ID" value="GMN23655.1"/>
    <property type="molecule type" value="Genomic_DNA"/>
</dbReference>
<dbReference type="Proteomes" id="UP001187192">
    <property type="component" value="Unassembled WGS sequence"/>
</dbReference>
<feature type="compositionally biased region" description="Gly residues" evidence="1">
    <location>
        <begin position="88"/>
        <end position="105"/>
    </location>
</feature>
<evidence type="ECO:0000313" key="3">
    <source>
        <dbReference type="Proteomes" id="UP001187192"/>
    </source>
</evidence>
<gene>
    <name evidence="2" type="ORF">TIFTF001_000207</name>
</gene>
<accession>A0AA87Z3S4</accession>
<feature type="compositionally biased region" description="Basic and acidic residues" evidence="1">
    <location>
        <begin position="58"/>
        <end position="82"/>
    </location>
</feature>
<sequence length="166" mass="17282">MGGAPGKPGGRGWGAAGDRRGEKGEKREKREEREGGSPAAGRLGLGTVVGGRMWVAAGERRRERERGREREEKRKTGRERKSPAAGGRPAGAGVGGGGAGGGSPASVTGGGTHPFFSHSLCYNMTVPMVFYVHPQIYIIGFKISGSKNDSMGRDSQCVSTTATPLI</sequence>
<feature type="compositionally biased region" description="Basic and acidic residues" evidence="1">
    <location>
        <begin position="17"/>
        <end position="35"/>
    </location>
</feature>
<keyword evidence="3" id="KW-1185">Reference proteome</keyword>
<name>A0AA87Z3S4_FICCA</name>
<dbReference type="AlphaFoldDB" id="A0AA87Z3S4"/>
<organism evidence="2 3">
    <name type="scientific">Ficus carica</name>
    <name type="common">Common fig</name>
    <dbReference type="NCBI Taxonomy" id="3494"/>
    <lineage>
        <taxon>Eukaryota</taxon>
        <taxon>Viridiplantae</taxon>
        <taxon>Streptophyta</taxon>
        <taxon>Embryophyta</taxon>
        <taxon>Tracheophyta</taxon>
        <taxon>Spermatophyta</taxon>
        <taxon>Magnoliopsida</taxon>
        <taxon>eudicotyledons</taxon>
        <taxon>Gunneridae</taxon>
        <taxon>Pentapetalae</taxon>
        <taxon>rosids</taxon>
        <taxon>fabids</taxon>
        <taxon>Rosales</taxon>
        <taxon>Moraceae</taxon>
        <taxon>Ficeae</taxon>
        <taxon>Ficus</taxon>
    </lineage>
</organism>
<feature type="region of interest" description="Disordered" evidence="1">
    <location>
        <begin position="1"/>
        <end position="105"/>
    </location>
</feature>
<evidence type="ECO:0000313" key="2">
    <source>
        <dbReference type="EMBL" id="GMN23655.1"/>
    </source>
</evidence>
<reference evidence="2" key="1">
    <citation type="submission" date="2023-07" db="EMBL/GenBank/DDBJ databases">
        <title>draft genome sequence of fig (Ficus carica).</title>
        <authorList>
            <person name="Takahashi T."/>
            <person name="Nishimura K."/>
        </authorList>
    </citation>
    <scope>NUCLEOTIDE SEQUENCE</scope>
</reference>
<feature type="compositionally biased region" description="Gly residues" evidence="1">
    <location>
        <begin position="1"/>
        <end position="15"/>
    </location>
</feature>
<comment type="caution">
    <text evidence="2">The sequence shown here is derived from an EMBL/GenBank/DDBJ whole genome shotgun (WGS) entry which is preliminary data.</text>
</comment>
<evidence type="ECO:0000256" key="1">
    <source>
        <dbReference type="SAM" id="MobiDB-lite"/>
    </source>
</evidence>
<proteinExistence type="predicted"/>
<protein>
    <submittedName>
        <fullName evidence="2">Uncharacterized protein</fullName>
    </submittedName>
</protein>